<proteinExistence type="predicted"/>
<keyword evidence="1" id="KW-0614">Plasmid</keyword>
<dbReference type="AlphaFoldDB" id="A0A6B7Q803"/>
<accession>A0A6B7Q803</accession>
<name>A0A6B7Q803_9ENTR</name>
<dbReference type="EMBL" id="MN310379">
    <property type="protein sequence ID" value="QFX77839.1"/>
    <property type="molecule type" value="Genomic_DNA"/>
</dbReference>
<geneLocation type="plasmid" evidence="1">
    <name>pA2508-emrE</name>
</geneLocation>
<organism evidence="1">
    <name type="scientific">Klebsiella quasipneumoniae</name>
    <dbReference type="NCBI Taxonomy" id="1463165"/>
    <lineage>
        <taxon>Bacteria</taxon>
        <taxon>Pseudomonadati</taxon>
        <taxon>Pseudomonadota</taxon>
        <taxon>Gammaproteobacteria</taxon>
        <taxon>Enterobacterales</taxon>
        <taxon>Enterobacteriaceae</taxon>
        <taxon>Klebsiella/Raoultella group</taxon>
        <taxon>Klebsiella</taxon>
        <taxon>Klebsiella pneumoniae complex</taxon>
    </lineage>
</organism>
<reference evidence="1" key="1">
    <citation type="submission" date="2019-08" db="EMBL/GenBank/DDBJ databases">
        <authorList>
            <person name="Xu Y."/>
        </authorList>
    </citation>
    <scope>NUCLEOTIDE SEQUENCE</scope>
    <source>
        <strain evidence="1">A2508</strain>
        <plasmid evidence="1">pA2508-emrE</plasmid>
    </source>
</reference>
<protein>
    <submittedName>
        <fullName evidence="1">Uncharacterized protein</fullName>
    </submittedName>
</protein>
<evidence type="ECO:0000313" key="1">
    <source>
        <dbReference type="EMBL" id="QFX77839.1"/>
    </source>
</evidence>
<sequence>MWLMTDKNAPACGSFTGLYLFRLKRAGRYDKINVTLIR</sequence>